<dbReference type="EMBL" id="KB870809">
    <property type="protein sequence ID" value="EOA26176.1"/>
    <property type="molecule type" value="Genomic_DNA"/>
</dbReference>
<evidence type="ECO:0000256" key="1">
    <source>
        <dbReference type="SAM" id="Phobius"/>
    </source>
</evidence>
<evidence type="ECO:0000313" key="2">
    <source>
        <dbReference type="EMBL" id="EOA26176.1"/>
    </source>
</evidence>
<organism evidence="2 3">
    <name type="scientific">Capsella rubella</name>
    <dbReference type="NCBI Taxonomy" id="81985"/>
    <lineage>
        <taxon>Eukaryota</taxon>
        <taxon>Viridiplantae</taxon>
        <taxon>Streptophyta</taxon>
        <taxon>Embryophyta</taxon>
        <taxon>Tracheophyta</taxon>
        <taxon>Spermatophyta</taxon>
        <taxon>Magnoliopsida</taxon>
        <taxon>eudicotyledons</taxon>
        <taxon>Gunneridae</taxon>
        <taxon>Pentapetalae</taxon>
        <taxon>rosids</taxon>
        <taxon>malvids</taxon>
        <taxon>Brassicales</taxon>
        <taxon>Brassicaceae</taxon>
        <taxon>Camelineae</taxon>
        <taxon>Capsella</taxon>
    </lineage>
</organism>
<dbReference type="AlphaFoldDB" id="R0FUF1"/>
<sequence>MPLKVKTHINTNSIQTSLCKIQKQYAIEKVYKFAVVYMILNLGFIEIITKLTQTPIHFLRLCNRESKRKHGSLRYPETKTRQKCSDLEFDKSYISWKLIQ</sequence>
<protein>
    <submittedName>
        <fullName evidence="2">Uncharacterized protein</fullName>
    </submittedName>
</protein>
<reference evidence="3" key="1">
    <citation type="journal article" date="2013" name="Nat. Genet.">
        <title>The Capsella rubella genome and the genomic consequences of rapid mating system evolution.</title>
        <authorList>
            <person name="Slotte T."/>
            <person name="Hazzouri K.M."/>
            <person name="Agren J.A."/>
            <person name="Koenig D."/>
            <person name="Maumus F."/>
            <person name="Guo Y.L."/>
            <person name="Steige K."/>
            <person name="Platts A.E."/>
            <person name="Escobar J.S."/>
            <person name="Newman L.K."/>
            <person name="Wang W."/>
            <person name="Mandakova T."/>
            <person name="Vello E."/>
            <person name="Smith L.M."/>
            <person name="Henz S.R."/>
            <person name="Steffen J."/>
            <person name="Takuno S."/>
            <person name="Brandvain Y."/>
            <person name="Coop G."/>
            <person name="Andolfatto P."/>
            <person name="Hu T.T."/>
            <person name="Blanchette M."/>
            <person name="Clark R.M."/>
            <person name="Quesneville H."/>
            <person name="Nordborg M."/>
            <person name="Gaut B.S."/>
            <person name="Lysak M.A."/>
            <person name="Jenkins J."/>
            <person name="Grimwood J."/>
            <person name="Chapman J."/>
            <person name="Prochnik S."/>
            <person name="Shu S."/>
            <person name="Rokhsar D."/>
            <person name="Schmutz J."/>
            <person name="Weigel D."/>
            <person name="Wright S.I."/>
        </authorList>
    </citation>
    <scope>NUCLEOTIDE SEQUENCE [LARGE SCALE GENOMIC DNA]</scope>
    <source>
        <strain evidence="3">cv. Monte Gargano</strain>
    </source>
</reference>
<proteinExistence type="predicted"/>
<gene>
    <name evidence="2" type="ORF">CARUB_v10019614mg</name>
</gene>
<name>R0FUF1_9BRAS</name>
<keyword evidence="1" id="KW-1133">Transmembrane helix</keyword>
<accession>R0FUF1</accession>
<keyword evidence="3" id="KW-1185">Reference proteome</keyword>
<keyword evidence="1" id="KW-0812">Transmembrane</keyword>
<keyword evidence="1" id="KW-0472">Membrane</keyword>
<feature type="transmembrane region" description="Helical" evidence="1">
    <location>
        <begin position="30"/>
        <end position="48"/>
    </location>
</feature>
<dbReference type="Proteomes" id="UP000029121">
    <property type="component" value="Unassembled WGS sequence"/>
</dbReference>
<evidence type="ECO:0000313" key="3">
    <source>
        <dbReference type="Proteomes" id="UP000029121"/>
    </source>
</evidence>